<evidence type="ECO:0000259" key="3">
    <source>
        <dbReference type="PROSITE" id="PS50842"/>
    </source>
</evidence>
<dbReference type="OrthoDB" id="406505at2759"/>
<dbReference type="Gene3D" id="2.40.40.10">
    <property type="entry name" value="RlpA-like domain"/>
    <property type="match status" value="1"/>
</dbReference>
<dbReference type="Proteomes" id="UP000433883">
    <property type="component" value="Unassembled WGS sequence"/>
</dbReference>
<proteinExistence type="predicted"/>
<feature type="chain" id="PRO_5044690555" description="Expansin-like EG45 domain-containing protein" evidence="2">
    <location>
        <begin position="25"/>
        <end position="240"/>
    </location>
</feature>
<dbReference type="PANTHER" id="PTHR31836">
    <property type="match status" value="1"/>
</dbReference>
<dbReference type="InterPro" id="IPR049818">
    <property type="entry name" value="Expansin_EXLX1-like"/>
</dbReference>
<reference evidence="5 6" key="1">
    <citation type="submission" date="2018-12" db="EMBL/GenBank/DDBJ databases">
        <title>Venturia inaequalis Genome Resource.</title>
        <authorList>
            <person name="Lichtner F.J."/>
        </authorList>
    </citation>
    <scope>NUCLEOTIDE SEQUENCE [LARGE SCALE GENOMIC DNA]</scope>
    <source>
        <strain evidence="5 6">120213</strain>
        <strain evidence="4">Bline_iso_100314</strain>
    </source>
</reference>
<dbReference type="Proteomes" id="UP000447873">
    <property type="component" value="Unassembled WGS sequence"/>
</dbReference>
<dbReference type="AlphaFoldDB" id="A0A8H3UCQ5"/>
<comment type="caution">
    <text evidence="5">The sequence shown here is derived from an EMBL/GenBank/DDBJ whole genome shotgun (WGS) entry which is preliminary data.</text>
</comment>
<evidence type="ECO:0000313" key="4">
    <source>
        <dbReference type="EMBL" id="KAE9961220.1"/>
    </source>
</evidence>
<dbReference type="Gene3D" id="2.60.40.760">
    <property type="entry name" value="Expansin, cellulose-binding-like domain"/>
    <property type="match status" value="1"/>
</dbReference>
<dbReference type="InterPro" id="IPR036908">
    <property type="entry name" value="RlpA-like_sf"/>
</dbReference>
<protein>
    <recommendedName>
        <fullName evidence="3">Expansin-like EG45 domain-containing protein</fullName>
    </recommendedName>
</protein>
<dbReference type="SUPFAM" id="SSF49590">
    <property type="entry name" value="PHL pollen allergen"/>
    <property type="match status" value="1"/>
</dbReference>
<evidence type="ECO:0000256" key="1">
    <source>
        <dbReference type="ARBA" id="ARBA00022729"/>
    </source>
</evidence>
<dbReference type="InterPro" id="IPR036749">
    <property type="entry name" value="Expansin_CBD_sf"/>
</dbReference>
<evidence type="ECO:0000313" key="5">
    <source>
        <dbReference type="EMBL" id="KAE9966289.1"/>
    </source>
</evidence>
<name>A0A8H3UCQ5_VENIN</name>
<dbReference type="EMBL" id="WNWQ01002060">
    <property type="protein sequence ID" value="KAE9961220.1"/>
    <property type="molecule type" value="Genomic_DNA"/>
</dbReference>
<dbReference type="PROSITE" id="PS50842">
    <property type="entry name" value="EXPANSIN_EG45"/>
    <property type="match status" value="1"/>
</dbReference>
<dbReference type="InterPro" id="IPR007112">
    <property type="entry name" value="Expansin/allergen_DPBB_dom"/>
</dbReference>
<sequence>MSFLSSKVVLFSVVASWFSATVNSLPATSTAATNPPAAIAATTLLSGQASYYGGNTNGGMCSFSGYTIPLGIYGAAVSSHNWGAAKVCGDCISVTGSAGTIKAMVTDQCPNCPPNFLDLYQDAFPHVGPVSAGIIPVTWTVVPCGITTPLKIRNKSGTSKYWFSMQVLNSNTEVTALDVSTDGGKTWKPTTRRPYNYFENSSGFGTDIVTVRITSSIGTNITVSGMSVASLSSKMASSNF</sequence>
<dbReference type="EMBL" id="WNWS01000528">
    <property type="protein sequence ID" value="KAE9966289.1"/>
    <property type="molecule type" value="Genomic_DNA"/>
</dbReference>
<evidence type="ECO:0000256" key="2">
    <source>
        <dbReference type="SAM" id="SignalP"/>
    </source>
</evidence>
<dbReference type="InterPro" id="IPR051477">
    <property type="entry name" value="Expansin_CellWall"/>
</dbReference>
<dbReference type="SUPFAM" id="SSF50685">
    <property type="entry name" value="Barwin-like endoglucanases"/>
    <property type="match status" value="1"/>
</dbReference>
<gene>
    <name evidence="4" type="ORF">BLS_003133</name>
    <name evidence="5" type="ORF">EG328_009025</name>
</gene>
<organism evidence="5 6">
    <name type="scientific">Venturia inaequalis</name>
    <name type="common">Apple scab fungus</name>
    <dbReference type="NCBI Taxonomy" id="5025"/>
    <lineage>
        <taxon>Eukaryota</taxon>
        <taxon>Fungi</taxon>
        <taxon>Dikarya</taxon>
        <taxon>Ascomycota</taxon>
        <taxon>Pezizomycotina</taxon>
        <taxon>Dothideomycetes</taxon>
        <taxon>Pleosporomycetidae</taxon>
        <taxon>Venturiales</taxon>
        <taxon>Venturiaceae</taxon>
        <taxon>Venturia</taxon>
    </lineage>
</organism>
<feature type="signal peptide" evidence="2">
    <location>
        <begin position="1"/>
        <end position="24"/>
    </location>
</feature>
<dbReference type="PANTHER" id="PTHR31836:SF21">
    <property type="entry name" value="EXPANSIN-LIKE PROTEIN 7"/>
    <property type="match status" value="1"/>
</dbReference>
<keyword evidence="1 2" id="KW-0732">Signal</keyword>
<feature type="domain" description="Expansin-like EG45" evidence="3">
    <location>
        <begin position="58"/>
        <end position="144"/>
    </location>
</feature>
<dbReference type="NCBIfam" id="NF041144">
    <property type="entry name" value="expansin_EXLX1"/>
    <property type="match status" value="1"/>
</dbReference>
<evidence type="ECO:0000313" key="6">
    <source>
        <dbReference type="Proteomes" id="UP000447873"/>
    </source>
</evidence>
<dbReference type="CDD" id="cd22272">
    <property type="entry name" value="DPBB_EXLX1-like"/>
    <property type="match status" value="1"/>
</dbReference>
<accession>A0A8H3UCQ5</accession>